<dbReference type="InParanoid" id="H1YWV3"/>
<dbReference type="SUPFAM" id="SSF53756">
    <property type="entry name" value="UDP-Glycosyltransferase/glycogen phosphorylase"/>
    <property type="match status" value="1"/>
</dbReference>
<evidence type="ECO:0000259" key="2">
    <source>
        <dbReference type="Pfam" id="PF13477"/>
    </source>
</evidence>
<protein>
    <submittedName>
        <fullName evidence="3">Glycosyl transferase group 1</fullName>
    </submittedName>
</protein>
<dbReference type="EMBL" id="CM001436">
    <property type="protein sequence ID" value="EHQ36844.1"/>
    <property type="molecule type" value="Genomic_DNA"/>
</dbReference>
<organism evidence="3 4">
    <name type="scientific">Methanoplanus limicola DSM 2279</name>
    <dbReference type="NCBI Taxonomy" id="937775"/>
    <lineage>
        <taxon>Archaea</taxon>
        <taxon>Methanobacteriati</taxon>
        <taxon>Methanobacteriota</taxon>
        <taxon>Stenosarchaea group</taxon>
        <taxon>Methanomicrobia</taxon>
        <taxon>Methanomicrobiales</taxon>
        <taxon>Methanomicrobiaceae</taxon>
        <taxon>Methanoplanus</taxon>
    </lineage>
</organism>
<accession>H1YWV3</accession>
<evidence type="ECO:0000259" key="1">
    <source>
        <dbReference type="Pfam" id="PF00534"/>
    </source>
</evidence>
<gene>
    <name evidence="3" type="ORF">Metlim_2810</name>
</gene>
<dbReference type="STRING" id="937775.Metlim_2810"/>
<reference evidence="3 4" key="1">
    <citation type="submission" date="2011-10" db="EMBL/GenBank/DDBJ databases">
        <title>The Improved High-Quality Draft genome of Methanoplanus limicola DSM 2279.</title>
        <authorList>
            <consortium name="US DOE Joint Genome Institute (JGI-PGF)"/>
            <person name="Lucas S."/>
            <person name="Copeland A."/>
            <person name="Lapidus A."/>
            <person name="Glavina del Rio T."/>
            <person name="Dalin E."/>
            <person name="Tice H."/>
            <person name="Bruce D."/>
            <person name="Goodwin L."/>
            <person name="Pitluck S."/>
            <person name="Peters L."/>
            <person name="Mikhailova N."/>
            <person name="Lu M."/>
            <person name="Kyrpides N."/>
            <person name="Mavromatis K."/>
            <person name="Ivanova N."/>
            <person name="Markowitz V."/>
            <person name="Cheng J.-F."/>
            <person name="Hugenholtz P."/>
            <person name="Woyke T."/>
            <person name="Wu D."/>
            <person name="Wirth R."/>
            <person name="Brambilla E.-M."/>
            <person name="Klenk H.-P."/>
            <person name="Eisen J.A."/>
        </authorList>
    </citation>
    <scope>NUCLEOTIDE SEQUENCE [LARGE SCALE GENOMIC DNA]</scope>
    <source>
        <strain evidence="3 4">DSM 2279</strain>
    </source>
</reference>
<dbReference type="InterPro" id="IPR028098">
    <property type="entry name" value="Glyco_trans_4-like_N"/>
</dbReference>
<dbReference type="HOGENOM" id="CLU_009583_2_5_2"/>
<proteinExistence type="predicted"/>
<feature type="domain" description="Glycosyltransferase subfamily 4-like N-terminal" evidence="2">
    <location>
        <begin position="12"/>
        <end position="144"/>
    </location>
</feature>
<dbReference type="PANTHER" id="PTHR12526">
    <property type="entry name" value="GLYCOSYLTRANSFERASE"/>
    <property type="match status" value="1"/>
</dbReference>
<evidence type="ECO:0000313" key="3">
    <source>
        <dbReference type="EMBL" id="EHQ36844.1"/>
    </source>
</evidence>
<dbReference type="InterPro" id="IPR001296">
    <property type="entry name" value="Glyco_trans_1"/>
</dbReference>
<dbReference type="PANTHER" id="PTHR12526:SF630">
    <property type="entry name" value="GLYCOSYLTRANSFERASE"/>
    <property type="match status" value="1"/>
</dbReference>
<dbReference type="Pfam" id="PF00534">
    <property type="entry name" value="Glycos_transf_1"/>
    <property type="match status" value="1"/>
</dbReference>
<dbReference type="Pfam" id="PF13477">
    <property type="entry name" value="Glyco_trans_4_2"/>
    <property type="match status" value="1"/>
</dbReference>
<dbReference type="GO" id="GO:0016757">
    <property type="term" value="F:glycosyltransferase activity"/>
    <property type="evidence" value="ECO:0007669"/>
    <property type="project" value="InterPro"/>
</dbReference>
<keyword evidence="4" id="KW-1185">Reference proteome</keyword>
<dbReference type="AlphaFoldDB" id="H1YWV3"/>
<keyword evidence="3" id="KW-0808">Transferase</keyword>
<dbReference type="Gene3D" id="3.40.50.2000">
    <property type="entry name" value="Glycogen Phosphorylase B"/>
    <property type="match status" value="2"/>
</dbReference>
<dbReference type="Proteomes" id="UP000005741">
    <property type="component" value="Chromosome"/>
</dbReference>
<sequence>MNFSNGTMILTFIADARTIHTQRWVEYFAKNKDNEVHLITYDPAPENFIKENPEITEHIIPGKFNNLYLDFWPRHLKIQKLVTKINPDLIHAHFITKYGFHLPSGKKYPTVVSAWGDDILILPPQSRIIHQFTKKILNRVDLIYGVSHDINRHIIEDFRIPEDKIKYLPFGIDTKMFSPSENSGKFDEDHTVIFSNRGFYPVYDMPTLVEGFEKAYKINKNLRLYLKGDGPELPKIKDLVKTKNLSDAVNFLQRTEYSQVPVDLNKADIFVTTAVSDGTPVSLLETMSTETPVIATNIGGVPEWITDGENGILVPPKDPDALSRKILLLAGDKSLRNRLGKKARKTVLERGDWWKLMAEAESDYRTLIDKYNQ</sequence>
<evidence type="ECO:0000313" key="4">
    <source>
        <dbReference type="Proteomes" id="UP000005741"/>
    </source>
</evidence>
<feature type="domain" description="Glycosyl transferase family 1" evidence="1">
    <location>
        <begin position="183"/>
        <end position="345"/>
    </location>
</feature>
<name>H1YWV3_9EURY</name>